<dbReference type="Proteomes" id="UP001597097">
    <property type="component" value="Unassembled WGS sequence"/>
</dbReference>
<protein>
    <submittedName>
        <fullName evidence="2">S1 family peptidase</fullName>
    </submittedName>
</protein>
<keyword evidence="3" id="KW-1185">Reference proteome</keyword>
<name>A0ABW4GQD7_9ACTN</name>
<dbReference type="CDD" id="cd21112">
    <property type="entry name" value="alphaLP-like"/>
    <property type="match status" value="1"/>
</dbReference>
<organism evidence="2 3">
    <name type="scientific">Nonomuraea guangzhouensis</name>
    <dbReference type="NCBI Taxonomy" id="1291555"/>
    <lineage>
        <taxon>Bacteria</taxon>
        <taxon>Bacillati</taxon>
        <taxon>Actinomycetota</taxon>
        <taxon>Actinomycetes</taxon>
        <taxon>Streptosporangiales</taxon>
        <taxon>Streptosporangiaceae</taxon>
        <taxon>Nonomuraea</taxon>
    </lineage>
</organism>
<reference evidence="3" key="1">
    <citation type="journal article" date="2019" name="Int. J. Syst. Evol. Microbiol.">
        <title>The Global Catalogue of Microorganisms (GCM) 10K type strain sequencing project: providing services to taxonomists for standard genome sequencing and annotation.</title>
        <authorList>
            <consortium name="The Broad Institute Genomics Platform"/>
            <consortium name="The Broad Institute Genome Sequencing Center for Infectious Disease"/>
            <person name="Wu L."/>
            <person name="Ma J."/>
        </authorList>
    </citation>
    <scope>NUCLEOTIDE SEQUENCE [LARGE SCALE GENOMIC DNA]</scope>
    <source>
        <strain evidence="3">CGMCC 1.15399</strain>
    </source>
</reference>
<feature type="signal peptide" evidence="1">
    <location>
        <begin position="1"/>
        <end position="26"/>
    </location>
</feature>
<comment type="caution">
    <text evidence="2">The sequence shown here is derived from an EMBL/GenBank/DDBJ whole genome shotgun (WGS) entry which is preliminary data.</text>
</comment>
<evidence type="ECO:0000256" key="1">
    <source>
        <dbReference type="SAM" id="SignalP"/>
    </source>
</evidence>
<evidence type="ECO:0000313" key="2">
    <source>
        <dbReference type="EMBL" id="MFD1544541.1"/>
    </source>
</evidence>
<keyword evidence="1" id="KW-0732">Signal</keyword>
<gene>
    <name evidence="2" type="ORF">ACFSJ0_46390</name>
</gene>
<accession>A0ABW4GQD7</accession>
<proteinExistence type="predicted"/>
<dbReference type="EMBL" id="JBHUCM010000044">
    <property type="protein sequence ID" value="MFD1544541.1"/>
    <property type="molecule type" value="Genomic_DNA"/>
</dbReference>
<feature type="chain" id="PRO_5045693869" evidence="1">
    <location>
        <begin position="27"/>
        <end position="467"/>
    </location>
</feature>
<dbReference type="RefSeq" id="WP_219529285.1">
    <property type="nucleotide sequence ID" value="NZ_JAHKRM010000006.1"/>
</dbReference>
<sequence>MHLLRGHQLIRVTAVAALVVAPLAGAYVPAAAAADTVVLPLETQPRIERPILDSIKRAAANQRGTLEAAVEAYVAETAATSPTAWANQPDGRASIPDVMVDDLSAVELDDLAALARDTGTGFAETIDRHGWTSAYRKVAAELEAAFPQEFSGAVRAEDGSSAWFGFKNAIPEEAVTLAKTLPAEVRLVGGRGFSEAELAEASENAHAAAMADPAVAGASTYYEIQTGVIHVSAQSREAEMPPAELNAVRDRLASVRTLSAGIKVEAEVSSMPVSVPQDDYIRGGGYLTGCTAGFNLKYATSSTKRIGTAGHCGSTEFSTYTNHSADGGSTGVMEIWSHQGRWGDIGYYDTGGFTPTRTFYYDFSKKRYADSRSGMPAVGDTACKFGKISGRVCTSVRYRNVSVNDLRHMVISNSTDCASGDSGGPWYHGGMAMGIHQGLIRKSGDSYRCSFTPAYLYQNRNYDVWQR</sequence>
<evidence type="ECO:0000313" key="3">
    <source>
        <dbReference type="Proteomes" id="UP001597097"/>
    </source>
</evidence>